<dbReference type="InterPro" id="IPR025735">
    <property type="entry name" value="RHIM"/>
</dbReference>
<dbReference type="EMBL" id="JAHFZB010000003">
    <property type="protein sequence ID" value="KAK6491811.1"/>
    <property type="molecule type" value="Genomic_DNA"/>
</dbReference>
<dbReference type="PROSITE" id="PS00108">
    <property type="entry name" value="PROTEIN_KINASE_ST"/>
    <property type="match status" value="1"/>
</dbReference>
<keyword evidence="4" id="KW-0808">Transferase</keyword>
<dbReference type="Gene3D" id="1.10.533.10">
    <property type="entry name" value="Death Domain, Fas"/>
    <property type="match status" value="1"/>
</dbReference>
<dbReference type="PRINTS" id="PR00109">
    <property type="entry name" value="TYRKINASE"/>
</dbReference>
<feature type="domain" description="Protein kinase" evidence="2">
    <location>
        <begin position="13"/>
        <end position="283"/>
    </location>
</feature>
<evidence type="ECO:0000259" key="2">
    <source>
        <dbReference type="PROSITE" id="PS50011"/>
    </source>
</evidence>
<feature type="region of interest" description="Disordered" evidence="1">
    <location>
        <begin position="378"/>
        <end position="455"/>
    </location>
</feature>
<dbReference type="Pfam" id="PF12721">
    <property type="entry name" value="RHIM"/>
    <property type="match status" value="1"/>
</dbReference>
<dbReference type="Proteomes" id="UP001369086">
    <property type="component" value="Unassembled WGS sequence"/>
</dbReference>
<dbReference type="SMART" id="SM00220">
    <property type="entry name" value="S_TKc"/>
    <property type="match status" value="1"/>
</dbReference>
<dbReference type="InterPro" id="IPR011009">
    <property type="entry name" value="Kinase-like_dom_sf"/>
</dbReference>
<dbReference type="Pfam" id="PF07714">
    <property type="entry name" value="PK_Tyr_Ser-Thr"/>
    <property type="match status" value="1"/>
</dbReference>
<gene>
    <name evidence="4" type="ORF">HHUSO_G3987</name>
</gene>
<dbReference type="Gene3D" id="1.10.510.10">
    <property type="entry name" value="Transferase(Phosphotransferase) domain 1"/>
    <property type="match status" value="1"/>
</dbReference>
<dbReference type="PROSITE" id="PS50011">
    <property type="entry name" value="PROTEIN_KINASE_DOM"/>
    <property type="match status" value="1"/>
</dbReference>
<evidence type="ECO:0000313" key="4">
    <source>
        <dbReference type="EMBL" id="KAK6491811.1"/>
    </source>
</evidence>
<dbReference type="Pfam" id="PF00531">
    <property type="entry name" value="Death"/>
    <property type="match status" value="1"/>
</dbReference>
<dbReference type="PROSITE" id="PS50017">
    <property type="entry name" value="DEATH_DOMAIN"/>
    <property type="match status" value="1"/>
</dbReference>
<keyword evidence="4" id="KW-0675">Receptor</keyword>
<name>A0ABR1A401_HUSHU</name>
<organism evidence="4 5">
    <name type="scientific">Huso huso</name>
    <name type="common">Beluga</name>
    <name type="synonym">Acipenser huso</name>
    <dbReference type="NCBI Taxonomy" id="61971"/>
    <lineage>
        <taxon>Eukaryota</taxon>
        <taxon>Metazoa</taxon>
        <taxon>Chordata</taxon>
        <taxon>Craniata</taxon>
        <taxon>Vertebrata</taxon>
        <taxon>Euteleostomi</taxon>
        <taxon>Actinopterygii</taxon>
        <taxon>Chondrostei</taxon>
        <taxon>Acipenseriformes</taxon>
        <taxon>Acipenseridae</taxon>
        <taxon>Huso</taxon>
    </lineage>
</organism>
<accession>A0ABR1A401</accession>
<comment type="caution">
    <text evidence="4">The sequence shown here is derived from an EMBL/GenBank/DDBJ whole genome shotgun (WGS) entry which is preliminary data.</text>
</comment>
<evidence type="ECO:0000256" key="1">
    <source>
        <dbReference type="SAM" id="MobiDB-lite"/>
    </source>
</evidence>
<dbReference type="PANTHER" id="PTHR44329">
    <property type="entry name" value="SERINE/THREONINE-PROTEIN KINASE TNNI3K-RELATED"/>
    <property type="match status" value="1"/>
</dbReference>
<dbReference type="InterPro" id="IPR000719">
    <property type="entry name" value="Prot_kinase_dom"/>
</dbReference>
<keyword evidence="4" id="KW-0418">Kinase</keyword>
<evidence type="ECO:0000259" key="3">
    <source>
        <dbReference type="PROSITE" id="PS50017"/>
    </source>
</evidence>
<keyword evidence="5" id="KW-1185">Reference proteome</keyword>
<dbReference type="InterPro" id="IPR008271">
    <property type="entry name" value="Ser/Thr_kinase_AS"/>
</dbReference>
<dbReference type="InterPro" id="IPR051681">
    <property type="entry name" value="Ser/Thr_Kinases-Pseudokinases"/>
</dbReference>
<proteinExistence type="predicted"/>
<reference evidence="4 5" key="1">
    <citation type="submission" date="2021-05" db="EMBL/GenBank/DDBJ databases">
        <authorList>
            <person name="Zahm M."/>
            <person name="Klopp C."/>
            <person name="Cabau C."/>
            <person name="Kuhl H."/>
            <person name="Suciu R."/>
            <person name="Ciorpac M."/>
            <person name="Holostenco D."/>
            <person name="Gessner J."/>
            <person name="Wuertz S."/>
            <person name="Hohne C."/>
            <person name="Stock M."/>
            <person name="Gislard M."/>
            <person name="Lluch J."/>
            <person name="Milhes M."/>
            <person name="Lampietro C."/>
            <person name="Lopez Roques C."/>
            <person name="Donnadieu C."/>
            <person name="Du K."/>
            <person name="Schartl M."/>
            <person name="Guiguen Y."/>
        </authorList>
    </citation>
    <scope>NUCLEOTIDE SEQUENCE [LARGE SCALE GENOMIC DNA]</scope>
    <source>
        <strain evidence="4">Hh-F2</strain>
        <tissue evidence="4">Blood</tissue>
    </source>
</reference>
<dbReference type="GO" id="GO:0016301">
    <property type="term" value="F:kinase activity"/>
    <property type="evidence" value="ECO:0007669"/>
    <property type="project" value="UniProtKB-KW"/>
</dbReference>
<dbReference type="InterPro" id="IPR000488">
    <property type="entry name" value="Death_dom"/>
</dbReference>
<dbReference type="InterPro" id="IPR001245">
    <property type="entry name" value="Ser-Thr/Tyr_kinase_cat_dom"/>
</dbReference>
<feature type="domain" description="Death" evidence="3">
    <location>
        <begin position="586"/>
        <end position="658"/>
    </location>
</feature>
<sequence>MALDCIRMSSKEFTKKEFLDYGGFGKVSLCLHETHGFVVLKTVYTGPLCTDSQALLEEGEIMNRLNHERIVKLLGVILEEGNHALVMEYIPKGNLLMMLKNVSVPISIKGRIILEIIEGMAYLNQNSIIHKDLKPENILIDKDVHVKIADLGLATCKAWSKLTKEESRRQSRSRRKPQSNAGTLYYMAPEHLDSINSRSTEKSDIYSFGIVVWVILANKEPYENAHNEDHVYYSVCKGDRPDLNDIPVSAPEEITNLMKLCWDADPTKRPTFTDCFKEFSPFYKRHLTKDVERDLENLRAKYEGPEDFLEKMKSLTLETIQDHPSSLRSSQELPVETSIEDIIFSSNSFTEHSIQMDAAPGENLLQQKLDGEYKYHKYGSRMDQQESQHASGSRLDPLREERNRRVSNNPSYEKASTGESAARNKEVPERERYLGLSSPEEPKVFPNTSDTSQKTEVKAQPFNYPGMYNSPGTVGPVPGSPYPYGMGAPFPYNPEFQRMNSLPAGFPVPESDATQGMPFSPITLYPPQDKGTGNWIINNASGVQIGNYNHLSIGNQTISSEPCQSSPQSNNCPVEMIQMFENNPVEEEHLQLLRDNLGRNWKHCARKLGIREPEIEVIDHDYERDGLKEKVYQMLEMWKMREGQRGTTVGKLLRALQDSKGDLLNKLLQLCKNMQSP</sequence>
<feature type="compositionally biased region" description="Basic and acidic residues" evidence="1">
    <location>
        <begin position="422"/>
        <end position="433"/>
    </location>
</feature>
<evidence type="ECO:0000313" key="5">
    <source>
        <dbReference type="Proteomes" id="UP001369086"/>
    </source>
</evidence>
<dbReference type="SUPFAM" id="SSF47986">
    <property type="entry name" value="DEATH domain"/>
    <property type="match status" value="1"/>
</dbReference>
<dbReference type="PANTHER" id="PTHR44329:SF6">
    <property type="entry name" value="RECEPTOR-INTERACTING SERINE_THREONINE-PROTEIN KINASE 1"/>
    <property type="match status" value="1"/>
</dbReference>
<dbReference type="SUPFAM" id="SSF56112">
    <property type="entry name" value="Protein kinase-like (PK-like)"/>
    <property type="match status" value="1"/>
</dbReference>
<protein>
    <submittedName>
        <fullName evidence="4">Receptor-interacting serine/threonine-protein kinase 1 isoform X2</fullName>
    </submittedName>
</protein>
<dbReference type="SMART" id="SM00005">
    <property type="entry name" value="DEATH"/>
    <property type="match status" value="1"/>
</dbReference>
<dbReference type="InterPro" id="IPR011029">
    <property type="entry name" value="DEATH-like_dom_sf"/>
</dbReference>